<dbReference type="Proteomes" id="UP000196573">
    <property type="component" value="Unassembled WGS sequence"/>
</dbReference>
<dbReference type="InterPro" id="IPR043129">
    <property type="entry name" value="ATPase_NBD"/>
</dbReference>
<name>A0A1X7ALI5_9GAMM</name>
<dbReference type="PIRSF" id="PIRSF012293">
    <property type="entry name" value="EutA"/>
    <property type="match status" value="1"/>
</dbReference>
<dbReference type="PANTHER" id="PTHR32432:SF13">
    <property type="entry name" value="ETHANOLAMINE AMMONIA-LYASE REACTIVASE EUTA"/>
    <property type="match status" value="1"/>
</dbReference>
<accession>A0A1X7ALI5</accession>
<dbReference type="InterPro" id="IPR009377">
    <property type="entry name" value="EutA"/>
</dbReference>
<reference evidence="1 2" key="1">
    <citation type="submission" date="2017-03" db="EMBL/GenBank/DDBJ databases">
        <authorList>
            <person name="Afonso C.L."/>
            <person name="Miller P.J."/>
            <person name="Scott M.A."/>
            <person name="Spackman E."/>
            <person name="Goraichik I."/>
            <person name="Dimitrov K.M."/>
            <person name="Suarez D.L."/>
            <person name="Swayne D.E."/>
        </authorList>
    </citation>
    <scope>NUCLEOTIDE SEQUENCE [LARGE SCALE GENOMIC DNA]</scope>
    <source>
        <strain evidence="1">SB41UT1</strain>
    </source>
</reference>
<dbReference type="PANTHER" id="PTHR32432">
    <property type="entry name" value="CELL DIVISION PROTEIN FTSA-RELATED"/>
    <property type="match status" value="1"/>
</dbReference>
<dbReference type="InterPro" id="IPR050696">
    <property type="entry name" value="FtsA/MreB"/>
</dbReference>
<dbReference type="EMBL" id="FWPT01000006">
    <property type="protein sequence ID" value="SMA48876.1"/>
    <property type="molecule type" value="Genomic_DNA"/>
</dbReference>
<dbReference type="AlphaFoldDB" id="A0A1X7ALI5"/>
<proteinExistence type="predicted"/>
<dbReference type="SUPFAM" id="SSF53067">
    <property type="entry name" value="Actin-like ATPase domain"/>
    <property type="match status" value="1"/>
</dbReference>
<dbReference type="GO" id="GO:0016829">
    <property type="term" value="F:lyase activity"/>
    <property type="evidence" value="ECO:0007669"/>
    <property type="project" value="UniProtKB-KW"/>
</dbReference>
<keyword evidence="1" id="KW-0456">Lyase</keyword>
<keyword evidence="2" id="KW-1185">Reference proteome</keyword>
<gene>
    <name evidence="1" type="ORF">EHSB41UT_02945</name>
</gene>
<dbReference type="OrthoDB" id="1542at2"/>
<sequence length="483" mass="52013">MKEEILSAGVDIGTSTTQLVFTKIMMENVSPGAMIPKIVIVGRDVVYRSPVYFTPLLSPTMIDAARVKDIIEGEFRNAGINPSDIDTGAVIITGETARKENAKQVAEMLSTFAGDFVVATAGPDLESIIAGKGAGAAQHSDAKNIIVTNLDIGGGTTNIASYNVGEVIDTSCLDIGGRLIKFEKGGTEVTYISEKWSEMTRRMGMPVQIGDVLTRPQIDRIVDSMVEILEESVGLKPATPDLEFLVGRGTSAMQLDYTIDKLCFSGGVAVHVYDNDSTVGDYEYGDLGVLLGRAIARSPLVTGIGQFEAVETIRATVIGAGSHATDISGSTINFTRDVFPLKNIPVLRLSAKDEELPMSELAGIIRDKLSWFNLETGSQHVALGMKGPKMPEFSYVQELADAIIEGMDAMIRLDQPLVVVVEEDFAKVLGQTIETKLRIRKIEKDVICLDSVEVKDGDYIDIGKPLADGTVLPVIVKTLVFGY</sequence>
<evidence type="ECO:0000313" key="2">
    <source>
        <dbReference type="Proteomes" id="UP000196573"/>
    </source>
</evidence>
<organism evidence="1 2">
    <name type="scientific">Parendozoicomonas haliclonae</name>
    <dbReference type="NCBI Taxonomy" id="1960125"/>
    <lineage>
        <taxon>Bacteria</taxon>
        <taxon>Pseudomonadati</taxon>
        <taxon>Pseudomonadota</taxon>
        <taxon>Gammaproteobacteria</taxon>
        <taxon>Oceanospirillales</taxon>
        <taxon>Endozoicomonadaceae</taxon>
        <taxon>Parendozoicomonas</taxon>
    </lineage>
</organism>
<evidence type="ECO:0000313" key="1">
    <source>
        <dbReference type="EMBL" id="SMA48876.1"/>
    </source>
</evidence>
<dbReference type="Pfam" id="PF06277">
    <property type="entry name" value="EutA"/>
    <property type="match status" value="1"/>
</dbReference>
<dbReference type="NCBIfam" id="NF007992">
    <property type="entry name" value="PRK10719.1-3"/>
    <property type="match status" value="1"/>
</dbReference>
<protein>
    <submittedName>
        <fullName evidence="1">Reactivating factor for ethanolamine ammonia lyase</fullName>
    </submittedName>
</protein>